<evidence type="ECO:0000313" key="3">
    <source>
        <dbReference type="Proteomes" id="UP001260959"/>
    </source>
</evidence>
<name>A0ABU1E1G8_9FLAO</name>
<feature type="transmembrane region" description="Helical" evidence="1">
    <location>
        <begin position="12"/>
        <end position="30"/>
    </location>
</feature>
<proteinExistence type="predicted"/>
<keyword evidence="1" id="KW-0812">Transmembrane</keyword>
<evidence type="ECO:0008006" key="4">
    <source>
        <dbReference type="Google" id="ProtNLM"/>
    </source>
</evidence>
<feature type="transmembrane region" description="Helical" evidence="1">
    <location>
        <begin position="42"/>
        <end position="62"/>
    </location>
</feature>
<reference evidence="2 3" key="1">
    <citation type="submission" date="2023-08" db="EMBL/GenBank/DDBJ databases">
        <authorList>
            <person name="Maltman C."/>
        </authorList>
    </citation>
    <scope>NUCLEOTIDE SEQUENCE [LARGE SCALE GENOMIC DNA]</scope>
    <source>
        <strain evidence="2 3">ES2</strain>
    </source>
</reference>
<keyword evidence="1" id="KW-1133">Transmembrane helix</keyword>
<dbReference type="Proteomes" id="UP001260959">
    <property type="component" value="Unassembled WGS sequence"/>
</dbReference>
<evidence type="ECO:0000256" key="1">
    <source>
        <dbReference type="SAM" id="Phobius"/>
    </source>
</evidence>
<dbReference type="RefSeq" id="WP_309521709.1">
    <property type="nucleotide sequence ID" value="NZ_JAVIXS010000003.1"/>
</dbReference>
<comment type="caution">
    <text evidence="2">The sequence shown here is derived from an EMBL/GenBank/DDBJ whole genome shotgun (WGS) entry which is preliminary data.</text>
</comment>
<gene>
    <name evidence="2" type="ORF">REB14_05545</name>
</gene>
<evidence type="ECO:0000313" key="2">
    <source>
        <dbReference type="EMBL" id="MDR4951642.1"/>
    </source>
</evidence>
<keyword evidence="3" id="KW-1185">Reference proteome</keyword>
<accession>A0ABU1E1G8</accession>
<organism evidence="2 3">
    <name type="scientific">Chryseobacterium metallicongregator</name>
    <dbReference type="NCBI Taxonomy" id="3073042"/>
    <lineage>
        <taxon>Bacteria</taxon>
        <taxon>Pseudomonadati</taxon>
        <taxon>Bacteroidota</taxon>
        <taxon>Flavobacteriia</taxon>
        <taxon>Flavobacteriales</taxon>
        <taxon>Weeksellaceae</taxon>
        <taxon>Chryseobacterium group</taxon>
        <taxon>Chryseobacterium</taxon>
    </lineage>
</organism>
<keyword evidence="1" id="KW-0472">Membrane</keyword>
<dbReference type="EMBL" id="JAVIXS010000003">
    <property type="protein sequence ID" value="MDR4951642.1"/>
    <property type="molecule type" value="Genomic_DNA"/>
</dbReference>
<sequence length="168" mass="19986">MIKSKINFESFIIIYFLTFMLSIIIPAIVYDNYKSIEHGLKIIMVVKSGFLLVCLAFIWLFFVNIHTKIIITEKDITFQKLFKSKTFNFADLNYFEKKEFAKYKSYDALLIIKENKIVERISSFDYSNYEELKKKFAIHEYKNAEISFFDSLKLITGLNVKINIKNHR</sequence>
<protein>
    <recommendedName>
        <fullName evidence="4">PH domain-containing protein</fullName>
    </recommendedName>
</protein>